<keyword evidence="2" id="KW-1133">Transmembrane helix</keyword>
<dbReference type="PROSITE" id="PS51724">
    <property type="entry name" value="SPOR"/>
    <property type="match status" value="1"/>
</dbReference>
<evidence type="ECO:0000259" key="3">
    <source>
        <dbReference type="PROSITE" id="PS51724"/>
    </source>
</evidence>
<dbReference type="InterPro" id="IPR036680">
    <property type="entry name" value="SPOR-like_sf"/>
</dbReference>
<dbReference type="InterPro" id="IPR007730">
    <property type="entry name" value="SPOR-like_dom"/>
</dbReference>
<dbReference type="AlphaFoldDB" id="A0A839ZUA3"/>
<evidence type="ECO:0000313" key="5">
    <source>
        <dbReference type="Proteomes" id="UP000530564"/>
    </source>
</evidence>
<keyword evidence="2" id="KW-0472">Membrane</keyword>
<organism evidence="4 5">
    <name type="scientific">Phenylobacterium haematophilum</name>
    <dbReference type="NCBI Taxonomy" id="98513"/>
    <lineage>
        <taxon>Bacteria</taxon>
        <taxon>Pseudomonadati</taxon>
        <taxon>Pseudomonadota</taxon>
        <taxon>Alphaproteobacteria</taxon>
        <taxon>Caulobacterales</taxon>
        <taxon>Caulobacteraceae</taxon>
        <taxon>Phenylobacterium</taxon>
    </lineage>
</organism>
<gene>
    <name evidence="4" type="ORF">GGQ61_000285</name>
</gene>
<feature type="region of interest" description="Disordered" evidence="1">
    <location>
        <begin position="1"/>
        <end position="23"/>
    </location>
</feature>
<dbReference type="GO" id="GO:0042834">
    <property type="term" value="F:peptidoglycan binding"/>
    <property type="evidence" value="ECO:0007669"/>
    <property type="project" value="InterPro"/>
</dbReference>
<reference evidence="4 5" key="1">
    <citation type="submission" date="2020-08" db="EMBL/GenBank/DDBJ databases">
        <title>Genomic Encyclopedia of Type Strains, Phase IV (KMG-IV): sequencing the most valuable type-strain genomes for metagenomic binning, comparative biology and taxonomic classification.</title>
        <authorList>
            <person name="Goeker M."/>
        </authorList>
    </citation>
    <scope>NUCLEOTIDE SEQUENCE [LARGE SCALE GENOMIC DNA]</scope>
    <source>
        <strain evidence="4 5">DSM 21793</strain>
    </source>
</reference>
<dbReference type="Gene3D" id="3.30.70.1070">
    <property type="entry name" value="Sporulation related repeat"/>
    <property type="match status" value="1"/>
</dbReference>
<dbReference type="SUPFAM" id="SSF110997">
    <property type="entry name" value="Sporulation related repeat"/>
    <property type="match status" value="1"/>
</dbReference>
<dbReference type="EMBL" id="JACIDK010000001">
    <property type="protein sequence ID" value="MBB3889588.1"/>
    <property type="molecule type" value="Genomic_DNA"/>
</dbReference>
<evidence type="ECO:0000256" key="2">
    <source>
        <dbReference type="SAM" id="Phobius"/>
    </source>
</evidence>
<comment type="caution">
    <text evidence="4">The sequence shown here is derived from an EMBL/GenBank/DDBJ whole genome shotgun (WGS) entry which is preliminary data.</text>
</comment>
<keyword evidence="2" id="KW-0812">Transmembrane</keyword>
<feature type="compositionally biased region" description="Low complexity" evidence="1">
    <location>
        <begin position="134"/>
        <end position="146"/>
    </location>
</feature>
<evidence type="ECO:0000313" key="4">
    <source>
        <dbReference type="EMBL" id="MBB3889588.1"/>
    </source>
</evidence>
<feature type="compositionally biased region" description="Pro residues" evidence="1">
    <location>
        <begin position="124"/>
        <end position="133"/>
    </location>
</feature>
<dbReference type="Pfam" id="PF05036">
    <property type="entry name" value="SPOR"/>
    <property type="match status" value="1"/>
</dbReference>
<feature type="domain" description="SPOR" evidence="3">
    <location>
        <begin position="187"/>
        <end position="265"/>
    </location>
</feature>
<feature type="region of interest" description="Disordered" evidence="1">
    <location>
        <begin position="98"/>
        <end position="170"/>
    </location>
</feature>
<dbReference type="Proteomes" id="UP000530564">
    <property type="component" value="Unassembled WGS sequence"/>
</dbReference>
<protein>
    <recommendedName>
        <fullName evidence="3">SPOR domain-containing protein</fullName>
    </recommendedName>
</protein>
<name>A0A839ZUA3_9CAUL</name>
<keyword evidence="5" id="KW-1185">Reference proteome</keyword>
<feature type="compositionally biased region" description="Low complexity" evidence="1">
    <location>
        <begin position="159"/>
        <end position="170"/>
    </location>
</feature>
<proteinExistence type="predicted"/>
<feature type="transmembrane region" description="Helical" evidence="2">
    <location>
        <begin position="33"/>
        <end position="53"/>
    </location>
</feature>
<evidence type="ECO:0000256" key="1">
    <source>
        <dbReference type="SAM" id="MobiDB-lite"/>
    </source>
</evidence>
<sequence length="265" mass="26451">MSDPDRGAYTPPTDAPLSFDARQPVRGGGPAPVMLILSALVLIALVVAIVMFYRSGVREAGEAPRTVGAPVAEMKAAPPAEAQPADPAAGLQIYHSEDGSEAPAAPNFTAPPEQPQARPAPVTVQPPPRPAPTSPVSAAPIAPTTSGGLRPAVTPPAAPVTKVAPPAAPAPKSIDAALAQAPAPKPAAAGGAAAVQIGAFSSQALADSEWSKAVAGAPGKGKKVEAVQKGTSTLYRTQVTGFASRAEASAFCDKLKAAGKNCFVK</sequence>
<accession>A0A839ZUA3</accession>
<dbReference type="RefSeq" id="WP_183769595.1">
    <property type="nucleotide sequence ID" value="NZ_JACIDK010000001.1"/>
</dbReference>